<protein>
    <recommendedName>
        <fullName evidence="1">ABM domain-containing protein</fullName>
    </recommendedName>
</protein>
<evidence type="ECO:0000259" key="1">
    <source>
        <dbReference type="Pfam" id="PF03992"/>
    </source>
</evidence>
<accession>A0A9P9D6C3</accession>
<proteinExistence type="predicted"/>
<dbReference type="InterPro" id="IPR007138">
    <property type="entry name" value="ABM_dom"/>
</dbReference>
<reference evidence="2" key="1">
    <citation type="journal article" date="2021" name="Nat. Commun.">
        <title>Genetic determinants of endophytism in the Arabidopsis root mycobiome.</title>
        <authorList>
            <person name="Mesny F."/>
            <person name="Miyauchi S."/>
            <person name="Thiergart T."/>
            <person name="Pickel B."/>
            <person name="Atanasova L."/>
            <person name="Karlsson M."/>
            <person name="Huettel B."/>
            <person name="Barry K.W."/>
            <person name="Haridas S."/>
            <person name="Chen C."/>
            <person name="Bauer D."/>
            <person name="Andreopoulos W."/>
            <person name="Pangilinan J."/>
            <person name="LaButti K."/>
            <person name="Riley R."/>
            <person name="Lipzen A."/>
            <person name="Clum A."/>
            <person name="Drula E."/>
            <person name="Henrissat B."/>
            <person name="Kohler A."/>
            <person name="Grigoriev I.V."/>
            <person name="Martin F.M."/>
            <person name="Hacquard S."/>
        </authorList>
    </citation>
    <scope>NUCLEOTIDE SEQUENCE</scope>
    <source>
        <strain evidence="2">MPI-CAGE-CH-0243</strain>
    </source>
</reference>
<name>A0A9P9D6C3_9PLEO</name>
<gene>
    <name evidence="2" type="ORF">B0J11DRAFT_541649</name>
</gene>
<dbReference type="Proteomes" id="UP000700596">
    <property type="component" value="Unassembled WGS sequence"/>
</dbReference>
<keyword evidence="3" id="KW-1185">Reference proteome</keyword>
<feature type="domain" description="ABM" evidence="1">
    <location>
        <begin position="15"/>
        <end position="82"/>
    </location>
</feature>
<dbReference type="EMBL" id="JAGMWT010000019">
    <property type="protein sequence ID" value="KAH7113201.1"/>
    <property type="molecule type" value="Genomic_DNA"/>
</dbReference>
<sequence length="121" mass="13751">MKSTDIVTLWCTLIPNPGKEDKLREALLQLADTVKKVETECMQYQVIEIDISNGEGPSSNIMFKLLEQWTNKIALENHTKREWLIEHRQMLDREKVLASDESIQPVAIIGGFGLRLSTPAT</sequence>
<dbReference type="SUPFAM" id="SSF54909">
    <property type="entry name" value="Dimeric alpha+beta barrel"/>
    <property type="match status" value="1"/>
</dbReference>
<dbReference type="InterPro" id="IPR011008">
    <property type="entry name" value="Dimeric_a/b-barrel"/>
</dbReference>
<organism evidence="2 3">
    <name type="scientific">Dendryphion nanum</name>
    <dbReference type="NCBI Taxonomy" id="256645"/>
    <lineage>
        <taxon>Eukaryota</taxon>
        <taxon>Fungi</taxon>
        <taxon>Dikarya</taxon>
        <taxon>Ascomycota</taxon>
        <taxon>Pezizomycotina</taxon>
        <taxon>Dothideomycetes</taxon>
        <taxon>Pleosporomycetidae</taxon>
        <taxon>Pleosporales</taxon>
        <taxon>Torulaceae</taxon>
        <taxon>Dendryphion</taxon>
    </lineage>
</organism>
<dbReference type="Pfam" id="PF03992">
    <property type="entry name" value="ABM"/>
    <property type="match status" value="1"/>
</dbReference>
<dbReference type="Gene3D" id="3.30.70.100">
    <property type="match status" value="1"/>
</dbReference>
<evidence type="ECO:0000313" key="2">
    <source>
        <dbReference type="EMBL" id="KAH7113201.1"/>
    </source>
</evidence>
<dbReference type="AlphaFoldDB" id="A0A9P9D6C3"/>
<dbReference type="OrthoDB" id="10011777at2759"/>
<comment type="caution">
    <text evidence="2">The sequence shown here is derived from an EMBL/GenBank/DDBJ whole genome shotgun (WGS) entry which is preliminary data.</text>
</comment>
<evidence type="ECO:0000313" key="3">
    <source>
        <dbReference type="Proteomes" id="UP000700596"/>
    </source>
</evidence>